<feature type="transmembrane region" description="Helical" evidence="1">
    <location>
        <begin position="91"/>
        <end position="115"/>
    </location>
</feature>
<organism evidence="2 3">
    <name type="scientific">Durusdinium trenchii</name>
    <dbReference type="NCBI Taxonomy" id="1381693"/>
    <lineage>
        <taxon>Eukaryota</taxon>
        <taxon>Sar</taxon>
        <taxon>Alveolata</taxon>
        <taxon>Dinophyceae</taxon>
        <taxon>Suessiales</taxon>
        <taxon>Symbiodiniaceae</taxon>
        <taxon>Durusdinium</taxon>
    </lineage>
</organism>
<evidence type="ECO:0000256" key="1">
    <source>
        <dbReference type="SAM" id="Phobius"/>
    </source>
</evidence>
<feature type="transmembrane region" description="Helical" evidence="1">
    <location>
        <begin position="245"/>
        <end position="266"/>
    </location>
</feature>
<reference evidence="2 3" key="1">
    <citation type="submission" date="2024-02" db="EMBL/GenBank/DDBJ databases">
        <authorList>
            <person name="Chen Y."/>
            <person name="Shah S."/>
            <person name="Dougan E. K."/>
            <person name="Thang M."/>
            <person name="Chan C."/>
        </authorList>
    </citation>
    <scope>NUCLEOTIDE SEQUENCE [LARGE SCALE GENOMIC DNA]</scope>
</reference>
<comment type="caution">
    <text evidence="2">The sequence shown here is derived from an EMBL/GenBank/DDBJ whole genome shotgun (WGS) entry which is preliminary data.</text>
</comment>
<feature type="transmembrane region" description="Helical" evidence="1">
    <location>
        <begin position="299"/>
        <end position="322"/>
    </location>
</feature>
<keyword evidence="1" id="KW-0472">Membrane</keyword>
<feature type="transmembrane region" description="Helical" evidence="1">
    <location>
        <begin position="334"/>
        <end position="356"/>
    </location>
</feature>
<evidence type="ECO:0000313" key="3">
    <source>
        <dbReference type="Proteomes" id="UP001642484"/>
    </source>
</evidence>
<sequence>MKRATEMKAKAMEMKESYPKTVKVADRLVNMGLNYLDIVTDVIVVLSYGCFTNNSLTISCNNQDVFLSNSTNSTTNATITLEEEALCQPHWWWFGIGLSLLVVSTLVQACFYGGFSDSVTWGVVSLCQLSYVRDVWLATQDDDPNDKGDGEATPAMLRDVIVKLTECAPQLYLQSYILFAVGAHGHFVNVFSTLVSASSLSYGIAKRYSFLDLKEKILVFFFLATDQLLRASAYAFILSDAVRPIGITLAVLFLVGLTALVCCAGGSETGCSYLLFGHLVPVSFFQVADPEKSQSEKRAWFLCLIGRYIEMIIYGLLGLTVATTSCGYAPVNEVVAFFALLAVNVVLLLLFVCWICKNGALSSSIMHKRQEMETE</sequence>
<gene>
    <name evidence="2" type="ORF">CCMP2556_LOCUS5283</name>
</gene>
<dbReference type="Proteomes" id="UP001642484">
    <property type="component" value="Unassembled WGS sequence"/>
</dbReference>
<evidence type="ECO:0008006" key="4">
    <source>
        <dbReference type="Google" id="ProtNLM"/>
    </source>
</evidence>
<keyword evidence="1" id="KW-1133">Transmembrane helix</keyword>
<name>A0ABP0I7H6_9DINO</name>
<accession>A0ABP0I7H6</accession>
<keyword evidence="1" id="KW-0812">Transmembrane</keyword>
<keyword evidence="3" id="KW-1185">Reference proteome</keyword>
<feature type="transmembrane region" description="Helical" evidence="1">
    <location>
        <begin position="176"/>
        <end position="205"/>
    </location>
</feature>
<protein>
    <recommendedName>
        <fullName evidence="4">Solute carrier family 40 protein</fullName>
    </recommendedName>
</protein>
<proteinExistence type="predicted"/>
<dbReference type="EMBL" id="CAXAMN010002224">
    <property type="protein sequence ID" value="CAK8998518.1"/>
    <property type="molecule type" value="Genomic_DNA"/>
</dbReference>
<feature type="transmembrane region" description="Helical" evidence="1">
    <location>
        <begin position="217"/>
        <end position="239"/>
    </location>
</feature>
<evidence type="ECO:0000313" key="2">
    <source>
        <dbReference type="EMBL" id="CAK8998518.1"/>
    </source>
</evidence>